<sequence>MSSSEFEASTGVIVTLPPFCWSVQEASNHTFGCADFVDQNDDWTRAELISGFLRPPQYTQHEIGQLISIDGHLIA</sequence>
<dbReference type="Proteomes" id="UP001304050">
    <property type="component" value="Unassembled WGS sequence"/>
</dbReference>
<accession>A0ACC6MVR1</accession>
<organism evidence="1 2">
    <name type="scientific">Rhizobium mulingense</name>
    <dbReference type="NCBI Taxonomy" id="3031128"/>
    <lineage>
        <taxon>Bacteria</taxon>
        <taxon>Pseudomonadati</taxon>
        <taxon>Pseudomonadota</taxon>
        <taxon>Alphaproteobacteria</taxon>
        <taxon>Hyphomicrobiales</taxon>
        <taxon>Rhizobiaceae</taxon>
        <taxon>Rhizobium/Agrobacterium group</taxon>
        <taxon>Rhizobium</taxon>
    </lineage>
</organism>
<evidence type="ECO:0000313" key="1">
    <source>
        <dbReference type="EMBL" id="MEA3517282.1"/>
    </source>
</evidence>
<reference evidence="1" key="1">
    <citation type="submission" date="2023-12" db="EMBL/GenBank/DDBJ databases">
        <title>Diversity of Rhizobium in root nodule of phaseolus vulgaris.</title>
        <authorList>
            <person name="Wang H."/>
        </authorList>
    </citation>
    <scope>NUCLEOTIDE SEQUENCE</scope>
    <source>
        <strain evidence="1">MJ31</strain>
    </source>
</reference>
<proteinExistence type="predicted"/>
<evidence type="ECO:0000313" key="2">
    <source>
        <dbReference type="Proteomes" id="UP001304050"/>
    </source>
</evidence>
<comment type="caution">
    <text evidence="1">The sequence shown here is derived from an EMBL/GenBank/DDBJ whole genome shotgun (WGS) entry which is preliminary data.</text>
</comment>
<protein>
    <submittedName>
        <fullName evidence="1">Uncharacterized protein</fullName>
    </submittedName>
</protein>
<keyword evidence="2" id="KW-1185">Reference proteome</keyword>
<dbReference type="EMBL" id="JAYESG010000003">
    <property type="protein sequence ID" value="MEA3517282.1"/>
    <property type="molecule type" value="Genomic_DNA"/>
</dbReference>
<gene>
    <name evidence="1" type="ORF">U8465_09125</name>
</gene>
<name>A0ACC6MVR1_9HYPH</name>